<organism evidence="3">
    <name type="scientific">Drosophila sechellia</name>
    <name type="common">Fruit fly</name>
    <dbReference type="NCBI Taxonomy" id="7238"/>
    <lineage>
        <taxon>Eukaryota</taxon>
        <taxon>Metazoa</taxon>
        <taxon>Ecdysozoa</taxon>
        <taxon>Arthropoda</taxon>
        <taxon>Hexapoda</taxon>
        <taxon>Insecta</taxon>
        <taxon>Pterygota</taxon>
        <taxon>Neoptera</taxon>
        <taxon>Endopterygota</taxon>
        <taxon>Diptera</taxon>
        <taxon>Brachycera</taxon>
        <taxon>Muscomorpha</taxon>
        <taxon>Ephydroidea</taxon>
        <taxon>Drosophilidae</taxon>
        <taxon>Drosophila</taxon>
        <taxon>Sophophora</taxon>
    </lineage>
</organism>
<reference evidence="2 3" key="1">
    <citation type="journal article" date="2007" name="Nature">
        <title>Evolution of genes and genomes on the Drosophila phylogeny.</title>
        <authorList>
            <consortium name="Drosophila 12 Genomes Consortium"/>
            <person name="Clark A.G."/>
            <person name="Eisen M.B."/>
            <person name="Smith D.R."/>
            <person name="Bergman C.M."/>
            <person name="Oliver B."/>
            <person name="Markow T.A."/>
            <person name="Kaufman T.C."/>
            <person name="Kellis M."/>
            <person name="Gelbart W."/>
            <person name="Iyer V.N."/>
            <person name="Pollard D.A."/>
            <person name="Sackton T.B."/>
            <person name="Larracuente A.M."/>
            <person name="Singh N.D."/>
            <person name="Abad J.P."/>
            <person name="Abt D.N."/>
            <person name="Adryan B."/>
            <person name="Aguade M."/>
            <person name="Akashi H."/>
            <person name="Anderson W.W."/>
            <person name="Aquadro C.F."/>
            <person name="Ardell D.H."/>
            <person name="Arguello R."/>
            <person name="Artieri C.G."/>
            <person name="Barbash D.A."/>
            <person name="Barker D."/>
            <person name="Barsanti P."/>
            <person name="Batterham P."/>
            <person name="Batzoglou S."/>
            <person name="Begun D."/>
            <person name="Bhutkar A."/>
            <person name="Blanco E."/>
            <person name="Bosak S.A."/>
            <person name="Bradley R.K."/>
            <person name="Brand A.D."/>
            <person name="Brent M.R."/>
            <person name="Brooks A.N."/>
            <person name="Brown R.H."/>
            <person name="Butlin R.K."/>
            <person name="Caggese C."/>
            <person name="Calvi B.R."/>
            <person name="Bernardo de Carvalho A."/>
            <person name="Caspi A."/>
            <person name="Castrezana S."/>
            <person name="Celniker S.E."/>
            <person name="Chang J.L."/>
            <person name="Chapple C."/>
            <person name="Chatterji S."/>
            <person name="Chinwalla A."/>
            <person name="Civetta A."/>
            <person name="Clifton S.W."/>
            <person name="Comeron J.M."/>
            <person name="Costello J.C."/>
            <person name="Coyne J.A."/>
            <person name="Daub J."/>
            <person name="David R.G."/>
            <person name="Delcher A.L."/>
            <person name="Delehaunty K."/>
            <person name="Do C.B."/>
            <person name="Ebling H."/>
            <person name="Edwards K."/>
            <person name="Eickbush T."/>
            <person name="Evans J.D."/>
            <person name="Filipski A."/>
            <person name="Findeiss S."/>
            <person name="Freyhult E."/>
            <person name="Fulton L."/>
            <person name="Fulton R."/>
            <person name="Garcia A.C."/>
            <person name="Gardiner A."/>
            <person name="Garfield D.A."/>
            <person name="Garvin B.E."/>
            <person name="Gibson G."/>
            <person name="Gilbert D."/>
            <person name="Gnerre S."/>
            <person name="Godfrey J."/>
            <person name="Good R."/>
            <person name="Gotea V."/>
            <person name="Gravely B."/>
            <person name="Greenberg A.J."/>
            <person name="Griffiths-Jones S."/>
            <person name="Gross S."/>
            <person name="Guigo R."/>
            <person name="Gustafson E.A."/>
            <person name="Haerty W."/>
            <person name="Hahn M.W."/>
            <person name="Halligan D.L."/>
            <person name="Halpern A.L."/>
            <person name="Halter G.M."/>
            <person name="Han M.V."/>
            <person name="Heger A."/>
            <person name="Hillier L."/>
            <person name="Hinrichs A.S."/>
            <person name="Holmes I."/>
            <person name="Hoskins R.A."/>
            <person name="Hubisz M.J."/>
            <person name="Hultmark D."/>
            <person name="Huntley M.A."/>
            <person name="Jaffe D.B."/>
            <person name="Jagadeeshan S."/>
            <person name="Jeck W.R."/>
            <person name="Johnson J."/>
            <person name="Jones C.D."/>
            <person name="Jordan W.C."/>
            <person name="Karpen G.H."/>
            <person name="Kataoka E."/>
            <person name="Keightley P.D."/>
            <person name="Kheradpour P."/>
            <person name="Kirkness E.F."/>
            <person name="Koerich L.B."/>
            <person name="Kristiansen K."/>
            <person name="Kudrna D."/>
            <person name="Kulathinal R.J."/>
            <person name="Kumar S."/>
            <person name="Kwok R."/>
            <person name="Lander E."/>
            <person name="Langley C.H."/>
            <person name="Lapoint R."/>
            <person name="Lazzaro B.P."/>
            <person name="Lee S.J."/>
            <person name="Levesque L."/>
            <person name="Li R."/>
            <person name="Lin C.F."/>
            <person name="Lin M.F."/>
            <person name="Lindblad-Toh K."/>
            <person name="Llopart A."/>
            <person name="Long M."/>
            <person name="Low L."/>
            <person name="Lozovsky E."/>
            <person name="Lu J."/>
            <person name="Luo M."/>
            <person name="Machado C.A."/>
            <person name="Makalowski W."/>
            <person name="Marzo M."/>
            <person name="Matsuda M."/>
            <person name="Matzkin L."/>
            <person name="McAllister B."/>
            <person name="McBride C.S."/>
            <person name="McKernan B."/>
            <person name="McKernan K."/>
            <person name="Mendez-Lago M."/>
            <person name="Minx P."/>
            <person name="Mollenhauer M.U."/>
            <person name="Montooth K."/>
            <person name="Mount S.M."/>
            <person name="Mu X."/>
            <person name="Myers E."/>
            <person name="Negre B."/>
            <person name="Newfeld S."/>
            <person name="Nielsen R."/>
            <person name="Noor M.A."/>
            <person name="O'Grady P."/>
            <person name="Pachter L."/>
            <person name="Papaceit M."/>
            <person name="Parisi M.J."/>
            <person name="Parisi M."/>
            <person name="Parts L."/>
            <person name="Pedersen J.S."/>
            <person name="Pesole G."/>
            <person name="Phillippy A.M."/>
            <person name="Ponting C.P."/>
            <person name="Pop M."/>
            <person name="Porcelli D."/>
            <person name="Powell J.R."/>
            <person name="Prohaska S."/>
            <person name="Pruitt K."/>
            <person name="Puig M."/>
            <person name="Quesneville H."/>
            <person name="Ram K.R."/>
            <person name="Rand D."/>
            <person name="Rasmussen M.D."/>
            <person name="Reed L.K."/>
            <person name="Reenan R."/>
            <person name="Reily A."/>
            <person name="Remington K.A."/>
            <person name="Rieger T.T."/>
            <person name="Ritchie M.G."/>
            <person name="Robin C."/>
            <person name="Rogers Y.H."/>
            <person name="Rohde C."/>
            <person name="Rozas J."/>
            <person name="Rubenfield M.J."/>
            <person name="Ruiz A."/>
            <person name="Russo S."/>
            <person name="Salzberg S.L."/>
            <person name="Sanchez-Gracia A."/>
            <person name="Saranga D.J."/>
            <person name="Sato H."/>
            <person name="Schaeffer S.W."/>
            <person name="Schatz M.C."/>
            <person name="Schlenke T."/>
            <person name="Schwartz R."/>
            <person name="Segarra C."/>
            <person name="Singh R.S."/>
            <person name="Sirot L."/>
            <person name="Sirota M."/>
            <person name="Sisneros N.B."/>
            <person name="Smith C.D."/>
            <person name="Smith T.F."/>
            <person name="Spieth J."/>
            <person name="Stage D.E."/>
            <person name="Stark A."/>
            <person name="Stephan W."/>
            <person name="Strausberg R.L."/>
            <person name="Strempel S."/>
            <person name="Sturgill D."/>
            <person name="Sutton G."/>
            <person name="Sutton G.G."/>
            <person name="Tao W."/>
            <person name="Teichmann S."/>
            <person name="Tobari Y.N."/>
            <person name="Tomimura Y."/>
            <person name="Tsolas J.M."/>
            <person name="Valente V.L."/>
            <person name="Venter E."/>
            <person name="Venter J.C."/>
            <person name="Vicario S."/>
            <person name="Vieira F.G."/>
            <person name="Vilella A.J."/>
            <person name="Villasante A."/>
            <person name="Walenz B."/>
            <person name="Wang J."/>
            <person name="Wasserman M."/>
            <person name="Watts T."/>
            <person name="Wilson D."/>
            <person name="Wilson R.K."/>
            <person name="Wing R.A."/>
            <person name="Wolfner M.F."/>
            <person name="Wong A."/>
            <person name="Wong G.K."/>
            <person name="Wu C.I."/>
            <person name="Wu G."/>
            <person name="Yamamoto D."/>
            <person name="Yang H.P."/>
            <person name="Yang S.P."/>
            <person name="Yorke J.A."/>
            <person name="Yoshida K."/>
            <person name="Zdobnov E."/>
            <person name="Zhang P."/>
            <person name="Zhang Y."/>
            <person name="Zimin A.V."/>
            <person name="Baldwin J."/>
            <person name="Abdouelleil A."/>
            <person name="Abdulkadir J."/>
            <person name="Abebe A."/>
            <person name="Abera B."/>
            <person name="Abreu J."/>
            <person name="Acer S.C."/>
            <person name="Aftuck L."/>
            <person name="Alexander A."/>
            <person name="An P."/>
            <person name="Anderson E."/>
            <person name="Anderson S."/>
            <person name="Arachi H."/>
            <person name="Azer M."/>
            <person name="Bachantsang P."/>
            <person name="Barry A."/>
            <person name="Bayul T."/>
            <person name="Berlin A."/>
            <person name="Bessette D."/>
            <person name="Bloom T."/>
            <person name="Blye J."/>
            <person name="Boguslavskiy L."/>
            <person name="Bonnet C."/>
            <person name="Boukhgalter B."/>
            <person name="Bourzgui I."/>
            <person name="Brown A."/>
            <person name="Cahill P."/>
            <person name="Channer S."/>
            <person name="Cheshatsang Y."/>
            <person name="Chuda L."/>
            <person name="Citroen M."/>
            <person name="Collymore A."/>
            <person name="Cooke P."/>
            <person name="Costello M."/>
            <person name="D'Aco K."/>
            <person name="Daza R."/>
            <person name="De Haan G."/>
            <person name="DeGray S."/>
            <person name="DeMaso C."/>
            <person name="Dhargay N."/>
            <person name="Dooley K."/>
            <person name="Dooley E."/>
            <person name="Doricent M."/>
            <person name="Dorje P."/>
            <person name="Dorjee K."/>
            <person name="Dupes A."/>
            <person name="Elong R."/>
            <person name="Falk J."/>
            <person name="Farina A."/>
            <person name="Faro S."/>
            <person name="Ferguson D."/>
            <person name="Fisher S."/>
            <person name="Foley C.D."/>
            <person name="Franke A."/>
            <person name="Friedrich D."/>
            <person name="Gadbois L."/>
            <person name="Gearin G."/>
            <person name="Gearin C.R."/>
            <person name="Giannoukos G."/>
            <person name="Goode T."/>
            <person name="Graham J."/>
            <person name="Grandbois E."/>
            <person name="Grewal S."/>
            <person name="Gyaltsen K."/>
            <person name="Hafez N."/>
            <person name="Hagos B."/>
            <person name="Hall J."/>
            <person name="Henson C."/>
            <person name="Hollinger A."/>
            <person name="Honan T."/>
            <person name="Huard M.D."/>
            <person name="Hughes L."/>
            <person name="Hurhula B."/>
            <person name="Husby M.E."/>
            <person name="Kamat A."/>
            <person name="Kanga B."/>
            <person name="Kashin S."/>
            <person name="Khazanovich D."/>
            <person name="Kisner P."/>
            <person name="Lance K."/>
            <person name="Lara M."/>
            <person name="Lee W."/>
            <person name="Lennon N."/>
            <person name="Letendre F."/>
            <person name="LeVine R."/>
            <person name="Lipovsky A."/>
            <person name="Liu X."/>
            <person name="Liu J."/>
            <person name="Liu S."/>
            <person name="Lokyitsang T."/>
            <person name="Lokyitsang Y."/>
            <person name="Lubonja R."/>
            <person name="Lui A."/>
            <person name="MacDonald P."/>
            <person name="Magnisalis V."/>
            <person name="Maru K."/>
            <person name="Matthews C."/>
            <person name="McCusker W."/>
            <person name="McDonough S."/>
            <person name="Mehta T."/>
            <person name="Meldrim J."/>
            <person name="Meneus L."/>
            <person name="Mihai O."/>
            <person name="Mihalev A."/>
            <person name="Mihova T."/>
            <person name="Mittelman R."/>
            <person name="Mlenga V."/>
            <person name="Montmayeur A."/>
            <person name="Mulrain L."/>
            <person name="Navidi A."/>
            <person name="Naylor J."/>
            <person name="Negash T."/>
            <person name="Nguyen T."/>
            <person name="Nguyen N."/>
            <person name="Nicol R."/>
            <person name="Norbu C."/>
            <person name="Norbu N."/>
            <person name="Novod N."/>
            <person name="O'Neill B."/>
            <person name="Osman S."/>
            <person name="Markiewicz E."/>
            <person name="Oyono O.L."/>
            <person name="Patti C."/>
            <person name="Phunkhang P."/>
            <person name="Pierre F."/>
            <person name="Priest M."/>
            <person name="Raghuraman S."/>
            <person name="Rege F."/>
            <person name="Reyes R."/>
            <person name="Rise C."/>
            <person name="Rogov P."/>
            <person name="Ross K."/>
            <person name="Ryan E."/>
            <person name="Settipalli S."/>
            <person name="Shea T."/>
            <person name="Sherpa N."/>
            <person name="Shi L."/>
            <person name="Shih D."/>
            <person name="Sparrow T."/>
            <person name="Spaulding J."/>
            <person name="Stalker J."/>
            <person name="Stange-Thomann N."/>
            <person name="Stavropoulos S."/>
            <person name="Stone C."/>
            <person name="Strader C."/>
            <person name="Tesfaye S."/>
            <person name="Thomson T."/>
            <person name="Thoulutsang Y."/>
            <person name="Thoulutsang D."/>
            <person name="Topham K."/>
            <person name="Topping I."/>
            <person name="Tsamla T."/>
            <person name="Vassiliev H."/>
            <person name="Vo A."/>
            <person name="Wangchuk T."/>
            <person name="Wangdi T."/>
            <person name="Weiand M."/>
            <person name="Wilkinson J."/>
            <person name="Wilson A."/>
            <person name="Yadav S."/>
            <person name="Young G."/>
            <person name="Yu Q."/>
            <person name="Zembek L."/>
            <person name="Zhong D."/>
            <person name="Zimmer A."/>
            <person name="Zwirko Z."/>
            <person name="Jaffe D.B."/>
            <person name="Alvarez P."/>
            <person name="Brockman W."/>
            <person name="Butler J."/>
            <person name="Chin C."/>
            <person name="Gnerre S."/>
            <person name="Grabherr M."/>
            <person name="Kleber M."/>
            <person name="Mauceli E."/>
            <person name="MacCallum I."/>
        </authorList>
    </citation>
    <scope>NUCLEOTIDE SEQUENCE [LARGE SCALE GENOMIC DNA]</scope>
    <source>
        <strain evidence="3">Rob3c / Tucson 14021-0248.25</strain>
    </source>
</reference>
<accession>B4ID49</accession>
<dbReference type="AlphaFoldDB" id="B4ID49"/>
<evidence type="ECO:0000313" key="3">
    <source>
        <dbReference type="Proteomes" id="UP000001292"/>
    </source>
</evidence>
<dbReference type="EMBL" id="CH480829">
    <property type="protein sequence ID" value="EDW45475.1"/>
    <property type="molecule type" value="Genomic_DNA"/>
</dbReference>
<feature type="compositionally biased region" description="Polar residues" evidence="1">
    <location>
        <begin position="174"/>
        <end position="183"/>
    </location>
</feature>
<protein>
    <submittedName>
        <fullName evidence="2">GM16789</fullName>
    </submittedName>
</protein>
<feature type="region of interest" description="Disordered" evidence="1">
    <location>
        <begin position="174"/>
        <end position="216"/>
    </location>
</feature>
<name>B4ID49_DROSE</name>
<feature type="compositionally biased region" description="Basic and acidic residues" evidence="1">
    <location>
        <begin position="189"/>
        <end position="198"/>
    </location>
</feature>
<gene>
    <name evidence="2" type="primary">Dsec\GM16789</name>
    <name evidence="2" type="ORF">Dsec_GM16789</name>
</gene>
<dbReference type="HOGENOM" id="CLU_1278836_0_0_1"/>
<sequence length="216" mass="24372">MEQLDKMGKQVVRLTDLGFFQSWSNCSHARRPDDKWQQSEKQGNIMGIRNACIKTRSVFVWRLLSVFQHTFTLLKLICTALCGCRSSRWIAIRWISVTCGDKTLISRRAAPVTCAIHLCGGAGAADASCEWRECRCRCRCQMRISVAVASAIRSRAADSNRNVLDASHELFRLSGNSEASGQPSRKKQTRAERPKNGDADANAAGRRWQRQQQQQR</sequence>
<evidence type="ECO:0000256" key="1">
    <source>
        <dbReference type="SAM" id="MobiDB-lite"/>
    </source>
</evidence>
<evidence type="ECO:0000313" key="2">
    <source>
        <dbReference type="EMBL" id="EDW45475.1"/>
    </source>
</evidence>
<dbReference type="Proteomes" id="UP000001292">
    <property type="component" value="Unassembled WGS sequence"/>
</dbReference>
<proteinExistence type="predicted"/>
<keyword evidence="3" id="KW-1185">Reference proteome</keyword>